<feature type="transmembrane region" description="Helical" evidence="9">
    <location>
        <begin position="97"/>
        <end position="124"/>
    </location>
</feature>
<feature type="transmembrane region" description="Helical" evidence="9">
    <location>
        <begin position="34"/>
        <end position="52"/>
    </location>
</feature>
<evidence type="ECO:0000256" key="6">
    <source>
        <dbReference type="ARBA" id="ARBA00022989"/>
    </source>
</evidence>
<evidence type="ECO:0000256" key="3">
    <source>
        <dbReference type="ARBA" id="ARBA00022692"/>
    </source>
</evidence>
<keyword evidence="3 9" id="KW-0812">Transmembrane</keyword>
<name>A0A3D3TPF8_9BACT</name>
<keyword evidence="4" id="KW-0460">Magnesium</keyword>
<gene>
    <name evidence="10" type="ORF">DIT26_05240</name>
</gene>
<comment type="subcellular location">
    <subcellularLocation>
        <location evidence="1">Endomembrane system</location>
        <topology evidence="1">Multi-pass membrane protein</topology>
    </subcellularLocation>
</comment>
<dbReference type="Proteomes" id="UP000264215">
    <property type="component" value="Unassembled WGS sequence"/>
</dbReference>
<dbReference type="PANTHER" id="PTHR31998">
    <property type="entry name" value="K(+)-INSENSITIVE PYROPHOSPHATE-ENERGIZED PROTON PUMP"/>
    <property type="match status" value="1"/>
</dbReference>
<dbReference type="EMBL" id="DQBS01000125">
    <property type="protein sequence ID" value="HCO69975.1"/>
    <property type="molecule type" value="Genomic_DNA"/>
</dbReference>
<evidence type="ECO:0000313" key="10">
    <source>
        <dbReference type="EMBL" id="HCO69975.1"/>
    </source>
</evidence>
<organism evidence="10 11">
    <name type="scientific">Mesotoga infera</name>
    <dbReference type="NCBI Taxonomy" id="1236046"/>
    <lineage>
        <taxon>Bacteria</taxon>
        <taxon>Thermotogati</taxon>
        <taxon>Thermotogota</taxon>
        <taxon>Thermotogae</taxon>
        <taxon>Kosmotogales</taxon>
        <taxon>Kosmotogaceae</taxon>
        <taxon>Mesotoga</taxon>
    </lineage>
</organism>
<comment type="caution">
    <text evidence="10">The sequence shown here is derived from an EMBL/GenBank/DDBJ whole genome shotgun (WGS) entry which is preliminary data.</text>
</comment>
<dbReference type="GO" id="GO:0012505">
    <property type="term" value="C:endomembrane system"/>
    <property type="evidence" value="ECO:0007669"/>
    <property type="project" value="UniProtKB-SubCell"/>
</dbReference>
<keyword evidence="2" id="KW-0813">Transport</keyword>
<reference evidence="10 11" key="1">
    <citation type="journal article" date="2018" name="Nat. Biotechnol.">
        <title>A standardized bacterial taxonomy based on genome phylogeny substantially revises the tree of life.</title>
        <authorList>
            <person name="Parks D.H."/>
            <person name="Chuvochina M."/>
            <person name="Waite D.W."/>
            <person name="Rinke C."/>
            <person name="Skarshewski A."/>
            <person name="Chaumeil P.A."/>
            <person name="Hugenholtz P."/>
        </authorList>
    </citation>
    <scope>NUCLEOTIDE SEQUENCE [LARGE SCALE GENOMIC DNA]</scope>
    <source>
        <strain evidence="10">UBA9905</strain>
    </source>
</reference>
<keyword evidence="5" id="KW-1278">Translocase</keyword>
<accession>A0A3D3TPF8</accession>
<feature type="transmembrane region" description="Helical" evidence="9">
    <location>
        <begin position="58"/>
        <end position="76"/>
    </location>
</feature>
<evidence type="ECO:0000256" key="1">
    <source>
        <dbReference type="ARBA" id="ARBA00004127"/>
    </source>
</evidence>
<evidence type="ECO:0000256" key="9">
    <source>
        <dbReference type="SAM" id="Phobius"/>
    </source>
</evidence>
<proteinExistence type="predicted"/>
<evidence type="ECO:0000256" key="8">
    <source>
        <dbReference type="ARBA" id="ARBA00023136"/>
    </source>
</evidence>
<feature type="non-terminal residue" evidence="10">
    <location>
        <position position="1"/>
    </location>
</feature>
<protein>
    <submittedName>
        <fullName evidence="10">Sodium-translocating pyrophosphatase</fullName>
    </submittedName>
</protein>
<dbReference type="GO" id="GO:0004427">
    <property type="term" value="F:inorganic diphosphate phosphatase activity"/>
    <property type="evidence" value="ECO:0007669"/>
    <property type="project" value="InterPro"/>
</dbReference>
<evidence type="ECO:0000256" key="2">
    <source>
        <dbReference type="ARBA" id="ARBA00022448"/>
    </source>
</evidence>
<dbReference type="GO" id="GO:0009678">
    <property type="term" value="F:diphosphate hydrolysis-driven proton transmembrane transporter activity"/>
    <property type="evidence" value="ECO:0007669"/>
    <property type="project" value="InterPro"/>
</dbReference>
<dbReference type="GO" id="GO:0016020">
    <property type="term" value="C:membrane"/>
    <property type="evidence" value="ECO:0007669"/>
    <property type="project" value="InterPro"/>
</dbReference>
<dbReference type="Pfam" id="PF03030">
    <property type="entry name" value="H_PPase"/>
    <property type="match status" value="1"/>
</dbReference>
<sequence>RTLSFSQGNDRMKELSKYIQEGASAFLGEEARKIFLVAVILAAALGIIFQSFKYPIVLLFGALVSELAGVIGMYAATRANARVAAGADKGLSSAFKVAFSSGSVMGLAVAGFSLTGLAIVMLVFKSSFLFESITDISKAFG</sequence>
<evidence type="ECO:0000256" key="7">
    <source>
        <dbReference type="ARBA" id="ARBA00023065"/>
    </source>
</evidence>
<dbReference type="AlphaFoldDB" id="A0A3D3TPF8"/>
<evidence type="ECO:0000313" key="11">
    <source>
        <dbReference type="Proteomes" id="UP000264215"/>
    </source>
</evidence>
<evidence type="ECO:0000256" key="4">
    <source>
        <dbReference type="ARBA" id="ARBA00022842"/>
    </source>
</evidence>
<evidence type="ECO:0000256" key="5">
    <source>
        <dbReference type="ARBA" id="ARBA00022967"/>
    </source>
</evidence>
<feature type="non-terminal residue" evidence="10">
    <location>
        <position position="141"/>
    </location>
</feature>
<keyword evidence="7" id="KW-0406">Ion transport</keyword>
<keyword evidence="6 9" id="KW-1133">Transmembrane helix</keyword>
<dbReference type="InterPro" id="IPR004131">
    <property type="entry name" value="PPase-energised_H-pump"/>
</dbReference>
<keyword evidence="8 9" id="KW-0472">Membrane</keyword>